<proteinExistence type="predicted"/>
<dbReference type="Proteomes" id="UP001341281">
    <property type="component" value="Chromosome 02"/>
</dbReference>
<dbReference type="InterPro" id="IPR036397">
    <property type="entry name" value="RNaseH_sf"/>
</dbReference>
<evidence type="ECO:0000313" key="10">
    <source>
        <dbReference type="EMBL" id="WVZ57211.1"/>
    </source>
</evidence>
<dbReference type="Gene3D" id="3.10.10.10">
    <property type="entry name" value="HIV Type 1 Reverse Transcriptase, subunit A, domain 1"/>
    <property type="match status" value="1"/>
</dbReference>
<dbReference type="Gene3D" id="1.10.340.70">
    <property type="match status" value="1"/>
</dbReference>
<evidence type="ECO:0000256" key="3">
    <source>
        <dbReference type="ARBA" id="ARBA00022695"/>
    </source>
</evidence>
<dbReference type="InterPro" id="IPR043502">
    <property type="entry name" value="DNA/RNA_pol_sf"/>
</dbReference>
<sequence length="645" mass="74961">MMATPPLLFNGTPSNMYPCHQVTTGRRHAYLLHMFRITTTPEKPTKPLRIEEIPVVCDYPDVFPDELPGMPPKREVEFRIDLIPGTFVSIAPYRLSRPFQEELRKQLDDLLSKKLIRRSVSPWRVVLFTKKKDGSWRMCIDYRGLNAVTIKNKYPLPRIDELFDRLKGARVFSKIDLQSGYNQIPVREEDIEKTAFATMYGHYEFRVMSFGLTNAPPYFMETMNNMLHKFDQFVVVFIDDILIFSKTEKEHEQHLMMVLQTLRDNKFYAKLKKCEFWLSKVSFLGHVINEKGISVDPSKVSAVVEWEIPSNVKEVRSFLGMAGYYRRFVKDFSIIAKPLSMLTHKNVKFVWTNECETSFRVLKKKLVSAPVLALPEPGKRFTIYSDASRVGLGCVLMQEGKVIAYASRQLRKHEENYPTHDLEWKRINEGRVGDFTLDDSGAIRFRGRLCVHTKAQVKEDILREAHRSRYMVPPGENIMYLRFKEKYWWKRMKIDVAKYVASCGVCHRVKIEHKPPLWPWDDIAMDFVVGLPRTPKGKDAIWVVVDRLSKVAHFIPYRSTNSASDSAPIYVREIVRLHGGSWEDHLPLVEFAYNNSYHASIKCAPFEALYGRKCRSPLCWDAVGEKSVLGPDWVQKTSERVAEIR</sequence>
<accession>A0AAQ3SML1</accession>
<dbReference type="FunFam" id="3.10.10.10:FF:000007">
    <property type="entry name" value="Retrovirus-related Pol polyprotein from transposon 17.6-like Protein"/>
    <property type="match status" value="1"/>
</dbReference>
<feature type="domain" description="Reverse transcriptase" evidence="9">
    <location>
        <begin position="109"/>
        <end position="288"/>
    </location>
</feature>
<dbReference type="Gene3D" id="3.30.420.10">
    <property type="entry name" value="Ribonuclease H-like superfamily/Ribonuclease H"/>
    <property type="match status" value="1"/>
</dbReference>
<evidence type="ECO:0000256" key="1">
    <source>
        <dbReference type="ARBA" id="ARBA00022670"/>
    </source>
</evidence>
<dbReference type="InterPro" id="IPR041577">
    <property type="entry name" value="RT_RNaseH_2"/>
</dbReference>
<dbReference type="Pfam" id="PF00078">
    <property type="entry name" value="RVT_1"/>
    <property type="match status" value="1"/>
</dbReference>
<keyword evidence="1" id="KW-0645">Protease</keyword>
<dbReference type="AlphaFoldDB" id="A0AAQ3SML1"/>
<dbReference type="InterPro" id="IPR043128">
    <property type="entry name" value="Rev_trsase/Diguanyl_cyclase"/>
</dbReference>
<evidence type="ECO:0000313" key="11">
    <source>
        <dbReference type="Proteomes" id="UP001341281"/>
    </source>
</evidence>
<dbReference type="Gene3D" id="3.30.70.270">
    <property type="match status" value="2"/>
</dbReference>
<dbReference type="Pfam" id="PF17921">
    <property type="entry name" value="Integrase_H2C2"/>
    <property type="match status" value="1"/>
</dbReference>
<evidence type="ECO:0000256" key="4">
    <source>
        <dbReference type="ARBA" id="ARBA00022722"/>
    </source>
</evidence>
<dbReference type="Pfam" id="PF17919">
    <property type="entry name" value="RT_RNaseH_2"/>
    <property type="match status" value="1"/>
</dbReference>
<dbReference type="PANTHER" id="PTHR37984">
    <property type="entry name" value="PROTEIN CBG26694"/>
    <property type="match status" value="1"/>
</dbReference>
<keyword evidence="4" id="KW-0540">Nuclease</keyword>
<evidence type="ECO:0000256" key="6">
    <source>
        <dbReference type="ARBA" id="ARBA00022801"/>
    </source>
</evidence>
<dbReference type="EMBL" id="CP144746">
    <property type="protein sequence ID" value="WVZ57211.1"/>
    <property type="molecule type" value="Genomic_DNA"/>
</dbReference>
<dbReference type="PANTHER" id="PTHR37984:SF5">
    <property type="entry name" value="PROTEIN NYNRIN-LIKE"/>
    <property type="match status" value="1"/>
</dbReference>
<dbReference type="GO" id="GO:0008233">
    <property type="term" value="F:peptidase activity"/>
    <property type="evidence" value="ECO:0007669"/>
    <property type="project" value="UniProtKB-KW"/>
</dbReference>
<dbReference type="GO" id="GO:0004519">
    <property type="term" value="F:endonuclease activity"/>
    <property type="evidence" value="ECO:0007669"/>
    <property type="project" value="UniProtKB-KW"/>
</dbReference>
<dbReference type="GO" id="GO:0003964">
    <property type="term" value="F:RNA-directed DNA polymerase activity"/>
    <property type="evidence" value="ECO:0007669"/>
    <property type="project" value="UniProtKB-KW"/>
</dbReference>
<organism evidence="10 11">
    <name type="scientific">Paspalum notatum var. saurae</name>
    <dbReference type="NCBI Taxonomy" id="547442"/>
    <lineage>
        <taxon>Eukaryota</taxon>
        <taxon>Viridiplantae</taxon>
        <taxon>Streptophyta</taxon>
        <taxon>Embryophyta</taxon>
        <taxon>Tracheophyta</taxon>
        <taxon>Spermatophyta</taxon>
        <taxon>Magnoliopsida</taxon>
        <taxon>Liliopsida</taxon>
        <taxon>Poales</taxon>
        <taxon>Poaceae</taxon>
        <taxon>PACMAD clade</taxon>
        <taxon>Panicoideae</taxon>
        <taxon>Andropogonodae</taxon>
        <taxon>Paspaleae</taxon>
        <taxon>Paspalinae</taxon>
        <taxon>Paspalum</taxon>
    </lineage>
</organism>
<keyword evidence="8" id="KW-0511">Multifunctional enzyme</keyword>
<dbReference type="PROSITE" id="PS50878">
    <property type="entry name" value="RT_POL"/>
    <property type="match status" value="1"/>
</dbReference>
<evidence type="ECO:0000256" key="5">
    <source>
        <dbReference type="ARBA" id="ARBA00022759"/>
    </source>
</evidence>
<dbReference type="SUPFAM" id="SSF56672">
    <property type="entry name" value="DNA/RNA polymerases"/>
    <property type="match status" value="1"/>
</dbReference>
<dbReference type="InterPro" id="IPR050951">
    <property type="entry name" value="Retrovirus_Pol_polyprotein"/>
</dbReference>
<dbReference type="InterPro" id="IPR000477">
    <property type="entry name" value="RT_dom"/>
</dbReference>
<dbReference type="InterPro" id="IPR012337">
    <property type="entry name" value="RNaseH-like_sf"/>
</dbReference>
<keyword evidence="6" id="KW-0378">Hydrolase</keyword>
<protein>
    <recommendedName>
        <fullName evidence="9">Reverse transcriptase domain-containing protein</fullName>
    </recommendedName>
</protein>
<keyword evidence="2" id="KW-0808">Transferase</keyword>
<dbReference type="GO" id="GO:0006508">
    <property type="term" value="P:proteolysis"/>
    <property type="evidence" value="ECO:0007669"/>
    <property type="project" value="UniProtKB-KW"/>
</dbReference>
<evidence type="ECO:0000256" key="2">
    <source>
        <dbReference type="ARBA" id="ARBA00022679"/>
    </source>
</evidence>
<reference evidence="10 11" key="1">
    <citation type="submission" date="2024-02" db="EMBL/GenBank/DDBJ databases">
        <title>High-quality chromosome-scale genome assembly of Pensacola bahiagrass (Paspalum notatum Flugge var. saurae).</title>
        <authorList>
            <person name="Vega J.M."/>
            <person name="Podio M."/>
            <person name="Orjuela J."/>
            <person name="Siena L.A."/>
            <person name="Pessino S.C."/>
            <person name="Combes M.C."/>
            <person name="Mariac C."/>
            <person name="Albertini E."/>
            <person name="Pupilli F."/>
            <person name="Ortiz J.P.A."/>
            <person name="Leblanc O."/>
        </authorList>
    </citation>
    <scope>NUCLEOTIDE SEQUENCE [LARGE SCALE GENOMIC DNA]</scope>
    <source>
        <strain evidence="10">R1</strain>
        <tissue evidence="10">Leaf</tissue>
    </source>
</reference>
<evidence type="ECO:0000256" key="8">
    <source>
        <dbReference type="ARBA" id="ARBA00023268"/>
    </source>
</evidence>
<evidence type="ECO:0000259" key="9">
    <source>
        <dbReference type="PROSITE" id="PS50878"/>
    </source>
</evidence>
<keyword evidence="11" id="KW-1185">Reference proteome</keyword>
<name>A0AAQ3SML1_PASNO</name>
<dbReference type="GO" id="GO:0003676">
    <property type="term" value="F:nucleic acid binding"/>
    <property type="evidence" value="ECO:0007669"/>
    <property type="project" value="InterPro"/>
</dbReference>
<keyword evidence="3" id="KW-0548">Nucleotidyltransferase</keyword>
<dbReference type="FunFam" id="3.30.70.270:FF:000020">
    <property type="entry name" value="Transposon Tf2-6 polyprotein-like Protein"/>
    <property type="match status" value="1"/>
</dbReference>
<dbReference type="InterPro" id="IPR041588">
    <property type="entry name" value="Integrase_H2C2"/>
</dbReference>
<dbReference type="SUPFAM" id="SSF53098">
    <property type="entry name" value="Ribonuclease H-like"/>
    <property type="match status" value="1"/>
</dbReference>
<evidence type="ECO:0000256" key="7">
    <source>
        <dbReference type="ARBA" id="ARBA00022918"/>
    </source>
</evidence>
<dbReference type="CDD" id="cd01647">
    <property type="entry name" value="RT_LTR"/>
    <property type="match status" value="1"/>
</dbReference>
<keyword evidence="7" id="KW-0695">RNA-directed DNA polymerase</keyword>
<gene>
    <name evidence="10" type="ORF">U9M48_007621</name>
</gene>
<keyword evidence="5" id="KW-0255">Endonuclease</keyword>